<dbReference type="PANTHER" id="PTHR43004">
    <property type="entry name" value="TRK SYSTEM POTASSIUM UPTAKE PROTEIN"/>
    <property type="match status" value="1"/>
</dbReference>
<dbReference type="Proteomes" id="UP001273166">
    <property type="component" value="Unassembled WGS sequence"/>
</dbReference>
<dbReference type="InterPro" id="IPR036188">
    <property type="entry name" value="FAD/NAD-bd_sf"/>
</dbReference>
<keyword evidence="5" id="KW-0560">Oxidoreductase</keyword>
<feature type="domain" description="Phenol hydroxylase-like C-terminal dimerisation" evidence="8">
    <location>
        <begin position="581"/>
        <end position="628"/>
    </location>
</feature>
<organism evidence="9 10">
    <name type="scientific">Chaetomium strumarium</name>
    <dbReference type="NCBI Taxonomy" id="1170767"/>
    <lineage>
        <taxon>Eukaryota</taxon>
        <taxon>Fungi</taxon>
        <taxon>Dikarya</taxon>
        <taxon>Ascomycota</taxon>
        <taxon>Pezizomycotina</taxon>
        <taxon>Sordariomycetes</taxon>
        <taxon>Sordariomycetidae</taxon>
        <taxon>Sordariales</taxon>
        <taxon>Chaetomiaceae</taxon>
        <taxon>Chaetomium</taxon>
    </lineage>
</organism>
<dbReference type="SUPFAM" id="SSF52833">
    <property type="entry name" value="Thioredoxin-like"/>
    <property type="match status" value="1"/>
</dbReference>
<dbReference type="InterPro" id="IPR002938">
    <property type="entry name" value="FAD-bd"/>
</dbReference>
<feature type="region of interest" description="Disordered" evidence="6">
    <location>
        <begin position="458"/>
        <end position="477"/>
    </location>
</feature>
<evidence type="ECO:0000256" key="4">
    <source>
        <dbReference type="ARBA" id="ARBA00022827"/>
    </source>
</evidence>
<dbReference type="Gene3D" id="3.30.70.2450">
    <property type="match status" value="1"/>
</dbReference>
<dbReference type="InterPro" id="IPR036249">
    <property type="entry name" value="Thioredoxin-like_sf"/>
</dbReference>
<reference evidence="9" key="1">
    <citation type="journal article" date="2023" name="Mol. Phylogenet. Evol.">
        <title>Genome-scale phylogeny and comparative genomics of the fungal order Sordariales.</title>
        <authorList>
            <person name="Hensen N."/>
            <person name="Bonometti L."/>
            <person name="Westerberg I."/>
            <person name="Brannstrom I.O."/>
            <person name="Guillou S."/>
            <person name="Cros-Aarteil S."/>
            <person name="Calhoun S."/>
            <person name="Haridas S."/>
            <person name="Kuo A."/>
            <person name="Mondo S."/>
            <person name="Pangilinan J."/>
            <person name="Riley R."/>
            <person name="LaButti K."/>
            <person name="Andreopoulos B."/>
            <person name="Lipzen A."/>
            <person name="Chen C."/>
            <person name="Yan M."/>
            <person name="Daum C."/>
            <person name="Ng V."/>
            <person name="Clum A."/>
            <person name="Steindorff A."/>
            <person name="Ohm R.A."/>
            <person name="Martin F."/>
            <person name="Silar P."/>
            <person name="Natvig D.O."/>
            <person name="Lalanne C."/>
            <person name="Gautier V."/>
            <person name="Ament-Velasquez S.L."/>
            <person name="Kruys A."/>
            <person name="Hutchinson M.I."/>
            <person name="Powell A.J."/>
            <person name="Barry K."/>
            <person name="Miller A.N."/>
            <person name="Grigoriev I.V."/>
            <person name="Debuchy R."/>
            <person name="Gladieux P."/>
            <person name="Hiltunen Thoren M."/>
            <person name="Johannesson H."/>
        </authorList>
    </citation>
    <scope>NUCLEOTIDE SEQUENCE</scope>
    <source>
        <strain evidence="9">CBS 333.67</strain>
    </source>
</reference>
<dbReference type="InterPro" id="IPR050641">
    <property type="entry name" value="RIFMO-like"/>
</dbReference>
<dbReference type="GeneID" id="87887567"/>
<dbReference type="PRINTS" id="PR00420">
    <property type="entry name" value="RNGMNOXGNASE"/>
</dbReference>
<dbReference type="GO" id="GO:0016709">
    <property type="term" value="F:oxidoreductase activity, acting on paired donors, with incorporation or reduction of molecular oxygen, NAD(P)H as one donor, and incorporation of one atom of oxygen"/>
    <property type="evidence" value="ECO:0007669"/>
    <property type="project" value="UniProtKB-ARBA"/>
</dbReference>
<comment type="caution">
    <text evidence="9">The sequence shown here is derived from an EMBL/GenBank/DDBJ whole genome shotgun (WGS) entry which is preliminary data.</text>
</comment>
<evidence type="ECO:0000256" key="3">
    <source>
        <dbReference type="ARBA" id="ARBA00022630"/>
    </source>
</evidence>
<reference evidence="9" key="2">
    <citation type="submission" date="2023-06" db="EMBL/GenBank/DDBJ databases">
        <authorList>
            <consortium name="Lawrence Berkeley National Laboratory"/>
            <person name="Mondo S.J."/>
            <person name="Hensen N."/>
            <person name="Bonometti L."/>
            <person name="Westerberg I."/>
            <person name="Brannstrom I.O."/>
            <person name="Guillou S."/>
            <person name="Cros-Aarteil S."/>
            <person name="Calhoun S."/>
            <person name="Haridas S."/>
            <person name="Kuo A."/>
            <person name="Pangilinan J."/>
            <person name="Riley R."/>
            <person name="Labutti K."/>
            <person name="Andreopoulos B."/>
            <person name="Lipzen A."/>
            <person name="Chen C."/>
            <person name="Yanf M."/>
            <person name="Daum C."/>
            <person name="Ng V."/>
            <person name="Clum A."/>
            <person name="Steindorff A."/>
            <person name="Ohm R."/>
            <person name="Martin F."/>
            <person name="Silar P."/>
            <person name="Natvig D."/>
            <person name="Lalanne C."/>
            <person name="Gautier V."/>
            <person name="Ament-Velasquez S.L."/>
            <person name="Kruys A."/>
            <person name="Hutchinson M.I."/>
            <person name="Powell A.J."/>
            <person name="Barry K."/>
            <person name="Miller A.N."/>
            <person name="Grigoriev I.V."/>
            <person name="Debuchy R."/>
            <person name="Gladieux P."/>
            <person name="Thoren M.H."/>
            <person name="Johannesson H."/>
        </authorList>
    </citation>
    <scope>NUCLEOTIDE SEQUENCE</scope>
    <source>
        <strain evidence="9">CBS 333.67</strain>
    </source>
</reference>
<evidence type="ECO:0000256" key="6">
    <source>
        <dbReference type="SAM" id="MobiDB-lite"/>
    </source>
</evidence>
<dbReference type="SUPFAM" id="SSF51905">
    <property type="entry name" value="FAD/NAD(P)-binding domain"/>
    <property type="match status" value="1"/>
</dbReference>
<comment type="cofactor">
    <cofactor evidence="1">
        <name>FAD</name>
        <dbReference type="ChEBI" id="CHEBI:57692"/>
    </cofactor>
</comment>
<gene>
    <name evidence="9" type="ORF">B0T15DRAFT_524046</name>
</gene>
<dbReference type="PANTHER" id="PTHR43004:SF19">
    <property type="entry name" value="BINDING MONOOXYGENASE, PUTATIVE (JCVI)-RELATED"/>
    <property type="match status" value="1"/>
</dbReference>
<evidence type="ECO:0000313" key="9">
    <source>
        <dbReference type="EMBL" id="KAK3308280.1"/>
    </source>
</evidence>
<feature type="domain" description="FAD-binding" evidence="7">
    <location>
        <begin position="6"/>
        <end position="334"/>
    </location>
</feature>
<accession>A0AAJ0GYL8</accession>
<dbReference type="EMBL" id="JAUDZG010000002">
    <property type="protein sequence ID" value="KAK3308280.1"/>
    <property type="molecule type" value="Genomic_DNA"/>
</dbReference>
<evidence type="ECO:0000259" key="7">
    <source>
        <dbReference type="Pfam" id="PF01494"/>
    </source>
</evidence>
<name>A0AAJ0GYL8_9PEZI</name>
<dbReference type="Pfam" id="PF01494">
    <property type="entry name" value="FAD_binding_3"/>
    <property type="match status" value="1"/>
</dbReference>
<evidence type="ECO:0000256" key="1">
    <source>
        <dbReference type="ARBA" id="ARBA00001974"/>
    </source>
</evidence>
<dbReference type="Gene3D" id="3.40.30.20">
    <property type="match status" value="1"/>
</dbReference>
<evidence type="ECO:0000256" key="2">
    <source>
        <dbReference type="ARBA" id="ARBA00007801"/>
    </source>
</evidence>
<dbReference type="InterPro" id="IPR038220">
    <property type="entry name" value="PHOX_C_sf"/>
</dbReference>
<proteinExistence type="inferred from homology"/>
<dbReference type="RefSeq" id="XP_062724060.1">
    <property type="nucleotide sequence ID" value="XM_062868738.1"/>
</dbReference>
<dbReference type="Pfam" id="PF07976">
    <property type="entry name" value="Phe_hydrox_dim"/>
    <property type="match status" value="1"/>
</dbReference>
<evidence type="ECO:0000259" key="8">
    <source>
        <dbReference type="Pfam" id="PF07976"/>
    </source>
</evidence>
<dbReference type="AlphaFoldDB" id="A0AAJ0GYL8"/>
<keyword evidence="3" id="KW-0285">Flavoprotein</keyword>
<dbReference type="InterPro" id="IPR012941">
    <property type="entry name" value="Phe_hydrox_C_dim_dom"/>
</dbReference>
<keyword evidence="4" id="KW-0274">FAD</keyword>
<evidence type="ECO:0000256" key="5">
    <source>
        <dbReference type="ARBA" id="ARBA00023002"/>
    </source>
</evidence>
<dbReference type="Gene3D" id="3.50.50.60">
    <property type="entry name" value="FAD/NAD(P)-binding domain"/>
    <property type="match status" value="1"/>
</dbReference>
<sequence>MEMERDCDVLVVGAGPVGTALALELALHSVSFRIVDREPARTSQSRALVLQPRTLELLNRHGAADTIVGRGRILRGAQTYINKKPVLGLVLDDLGTTNTEFPLPLNVSQAVTEEFLEECLAKYGITIQRPVTATSIAQDDGGVTATIRLADGSTETIRSKYVVGCDGAHSVVRHASRNMAFPGGAYPQDFVLCDARLRDSNIDQHRITLHLNKRGVLATLPVNRELVRLIASRAALTTTTTVDNQQEQDDAPPSLEQVQAYFTAMTPPGSGVLHSPQWLTRFRLHHRCVNQYRDGRLFVAGDAAHIHSPAGGQGMNAGIQDAINLGWKLARALSLESQAESLPPSLSSSSSSLRAAASAVLDTYDLERRPVGNALLQGTDRIFAFIWSRNRLFVWLRNLFLRYVVERVVRSRERRRRAFLFVSQFGITYRGASRIVGEAPRWSGPIRGGDRVPDGKVVRMSSSSSNAGAAGGDDDYTKKGEETSLQRVCVGAPHHLLLFAGGGGGGGADSKGKGAAVLAAAAEKAVRACKTPLRVHCILCSSSSSPSSFSAGDGNGFLGIKGPGLEKEEEENGGGEWYVDPDGKLHAEFGFGAKMAGYVLVRPDGYVAHIGPLAKLDQFVAFLEDYLVSPVVAPPSRSRLSFLASPLVWAAVGAGLAVKFLLL</sequence>
<protein>
    <submittedName>
        <fullName evidence="9">FAD binding domain-containing protein</fullName>
    </submittedName>
</protein>
<evidence type="ECO:0000313" key="10">
    <source>
        <dbReference type="Proteomes" id="UP001273166"/>
    </source>
</evidence>
<dbReference type="GO" id="GO:0071949">
    <property type="term" value="F:FAD binding"/>
    <property type="evidence" value="ECO:0007669"/>
    <property type="project" value="InterPro"/>
</dbReference>
<comment type="similarity">
    <text evidence="2">Belongs to the PheA/TfdB FAD monooxygenase family.</text>
</comment>
<keyword evidence="10" id="KW-1185">Reference proteome</keyword>